<proteinExistence type="predicted"/>
<dbReference type="EMBL" id="JAADYS010000647">
    <property type="protein sequence ID" value="KAF4468170.1"/>
    <property type="molecule type" value="Genomic_DNA"/>
</dbReference>
<evidence type="ECO:0000313" key="1">
    <source>
        <dbReference type="EMBL" id="KAF4468170.1"/>
    </source>
</evidence>
<reference evidence="1 2" key="1">
    <citation type="submission" date="2020-01" db="EMBL/GenBank/DDBJ databases">
        <title>Identification and distribution of gene clusters putatively required for synthesis of sphingolipid metabolism inhibitors in phylogenetically diverse species of the filamentous fungus Fusarium.</title>
        <authorList>
            <person name="Kim H.-S."/>
            <person name="Busman M."/>
            <person name="Brown D.W."/>
            <person name="Divon H."/>
            <person name="Uhlig S."/>
            <person name="Proctor R.H."/>
        </authorList>
    </citation>
    <scope>NUCLEOTIDE SEQUENCE [LARGE SCALE GENOMIC DNA]</scope>
    <source>
        <strain evidence="1 2">NRRL 20459</strain>
    </source>
</reference>
<comment type="caution">
    <text evidence="1">The sequence shown here is derived from an EMBL/GenBank/DDBJ whole genome shotgun (WGS) entry which is preliminary data.</text>
</comment>
<accession>A0A8H4LGY6</accession>
<dbReference type="OrthoDB" id="4980804at2759"/>
<dbReference type="Proteomes" id="UP000554235">
    <property type="component" value="Unassembled WGS sequence"/>
</dbReference>
<gene>
    <name evidence="1" type="ORF">FALBO_4954</name>
</gene>
<organism evidence="1 2">
    <name type="scientific">Fusarium albosuccineum</name>
    <dbReference type="NCBI Taxonomy" id="1237068"/>
    <lineage>
        <taxon>Eukaryota</taxon>
        <taxon>Fungi</taxon>
        <taxon>Dikarya</taxon>
        <taxon>Ascomycota</taxon>
        <taxon>Pezizomycotina</taxon>
        <taxon>Sordariomycetes</taxon>
        <taxon>Hypocreomycetidae</taxon>
        <taxon>Hypocreales</taxon>
        <taxon>Nectriaceae</taxon>
        <taxon>Fusarium</taxon>
        <taxon>Fusarium decemcellulare species complex</taxon>
    </lineage>
</organism>
<keyword evidence="2" id="KW-1185">Reference proteome</keyword>
<evidence type="ECO:0000313" key="2">
    <source>
        <dbReference type="Proteomes" id="UP000554235"/>
    </source>
</evidence>
<sequence length="255" mass="29074">MEQGAPQPEPRPQAPLMSEALILQDYNVSAGRAPNTPIVEPWHLTAAEKVQLMDLLQTYSCMHEPRLVITMADFERFVDKIFGDWNSLMRETYKPTLKGRRPADTAIIVGRFKKTLPLSEDECEDPRPERMIGAQAFLGDSRGRLVSPKDVALRDGWTQLEAKMHAVDNYDTLERKRILDHNLDVIVAYARRRVQKWSIAGTASDPFVRSDDRVRSGDIVPLVLATERVWRVAQMYSELGPMCASISERNRRSVR</sequence>
<dbReference type="AlphaFoldDB" id="A0A8H4LGY6"/>
<protein>
    <submittedName>
        <fullName evidence="1">Uncharacterized protein</fullName>
    </submittedName>
</protein>
<name>A0A8H4LGY6_9HYPO</name>